<dbReference type="Proteomes" id="UP000815325">
    <property type="component" value="Unassembled WGS sequence"/>
</dbReference>
<comment type="function">
    <text evidence="1">Telomerase is a ribonucleoprotein enzyme essential for the replication of chromosome termini in most eukaryotes. It elongates telomeres. It is a reverse transcriptase that adds simple sequence repeats to chromosome ends by copying a template sequence within the RNA component of the enzyme.</text>
</comment>
<keyword evidence="1" id="KW-0779">Telomere</keyword>
<keyword evidence="1" id="KW-0539">Nucleus</keyword>
<feature type="region of interest" description="Disordered" evidence="2">
    <location>
        <begin position="1085"/>
        <end position="1140"/>
    </location>
</feature>
<feature type="compositionally biased region" description="Low complexity" evidence="2">
    <location>
        <begin position="1085"/>
        <end position="1097"/>
    </location>
</feature>
<keyword evidence="1" id="KW-0808">Transferase</keyword>
<dbReference type="EMBL" id="MU069445">
    <property type="protein sequence ID" value="KAF5843280.1"/>
    <property type="molecule type" value="Genomic_DNA"/>
</dbReference>
<feature type="region of interest" description="Disordered" evidence="2">
    <location>
        <begin position="1"/>
        <end position="143"/>
    </location>
</feature>
<feature type="region of interest" description="Disordered" evidence="2">
    <location>
        <begin position="540"/>
        <end position="560"/>
    </location>
</feature>
<feature type="compositionally biased region" description="Polar residues" evidence="2">
    <location>
        <begin position="115"/>
        <end position="132"/>
    </location>
</feature>
<dbReference type="PANTHER" id="PTHR12066">
    <property type="entry name" value="TELOMERASE REVERSE TRANSCRIPTASE"/>
    <property type="match status" value="1"/>
</dbReference>
<feature type="domain" description="Telomerase reverse transcriptase C-terminal extension" evidence="3">
    <location>
        <begin position="1264"/>
        <end position="1402"/>
    </location>
</feature>
<dbReference type="InterPro" id="IPR003545">
    <property type="entry name" value="Telomerase_RT"/>
</dbReference>
<evidence type="ECO:0000259" key="3">
    <source>
        <dbReference type="Pfam" id="PF21399"/>
    </source>
</evidence>
<comment type="subcellular location">
    <subcellularLocation>
        <location evidence="1">Nucleus</location>
    </subcellularLocation>
    <subcellularLocation>
        <location evidence="1">Chromosome</location>
        <location evidence="1">Telomere</location>
    </subcellularLocation>
</comment>
<feature type="compositionally biased region" description="Polar residues" evidence="2">
    <location>
        <begin position="1103"/>
        <end position="1113"/>
    </location>
</feature>
<comment type="similarity">
    <text evidence="1">Belongs to the reverse transcriptase family. Telomerase subfamily.</text>
</comment>
<feature type="compositionally biased region" description="Pro residues" evidence="2">
    <location>
        <begin position="321"/>
        <end position="342"/>
    </location>
</feature>
<feature type="region of interest" description="Disordered" evidence="2">
    <location>
        <begin position="792"/>
        <end position="820"/>
    </location>
</feature>
<keyword evidence="5" id="KW-1185">Reference proteome</keyword>
<feature type="region of interest" description="Disordered" evidence="2">
    <location>
        <begin position="901"/>
        <end position="933"/>
    </location>
</feature>
<reference evidence="4" key="1">
    <citation type="submission" date="2017-08" db="EMBL/GenBank/DDBJ databases">
        <authorList>
            <person name="Polle J.E."/>
            <person name="Barry K."/>
            <person name="Cushman J."/>
            <person name="Schmutz J."/>
            <person name="Tran D."/>
            <person name="Hathwaick L.T."/>
            <person name="Yim W.C."/>
            <person name="Jenkins J."/>
            <person name="Mckie-Krisberg Z.M."/>
            <person name="Prochnik S."/>
            <person name="Lindquist E."/>
            <person name="Dockter R.B."/>
            <person name="Adam C."/>
            <person name="Molina H."/>
            <person name="Bunkerborg J."/>
            <person name="Jin E."/>
            <person name="Buchheim M."/>
            <person name="Magnuson J."/>
        </authorList>
    </citation>
    <scope>NUCLEOTIDE SEQUENCE</scope>
    <source>
        <strain evidence="4">CCAP 19/18</strain>
    </source>
</reference>
<feature type="compositionally biased region" description="Polar residues" evidence="2">
    <location>
        <begin position="179"/>
        <end position="196"/>
    </location>
</feature>
<feature type="compositionally biased region" description="Basic and acidic residues" evidence="2">
    <location>
        <begin position="998"/>
        <end position="1009"/>
    </location>
</feature>
<feature type="region of interest" description="Disordered" evidence="2">
    <location>
        <begin position="426"/>
        <end position="477"/>
    </location>
</feature>
<dbReference type="EC" id="2.7.7.49" evidence="1"/>
<comment type="catalytic activity">
    <reaction evidence="1">
        <text>DNA(n) + a 2'-deoxyribonucleoside 5'-triphosphate = DNA(n+1) + diphosphate</text>
        <dbReference type="Rhea" id="RHEA:22508"/>
        <dbReference type="Rhea" id="RHEA-COMP:17339"/>
        <dbReference type="Rhea" id="RHEA-COMP:17340"/>
        <dbReference type="ChEBI" id="CHEBI:33019"/>
        <dbReference type="ChEBI" id="CHEBI:61560"/>
        <dbReference type="ChEBI" id="CHEBI:173112"/>
        <dbReference type="EC" id="2.7.7.49"/>
    </reaction>
</comment>
<evidence type="ECO:0000256" key="2">
    <source>
        <dbReference type="SAM" id="MobiDB-lite"/>
    </source>
</evidence>
<proteinExistence type="inferred from homology"/>
<feature type="compositionally biased region" description="Gly residues" evidence="2">
    <location>
        <begin position="922"/>
        <end position="932"/>
    </location>
</feature>
<dbReference type="InterPro" id="IPR049139">
    <property type="entry name" value="TERT_C"/>
</dbReference>
<keyword evidence="1" id="KW-0548">Nucleotidyltransferase</keyword>
<evidence type="ECO:0000256" key="1">
    <source>
        <dbReference type="RuleBase" id="RU365061"/>
    </source>
</evidence>
<comment type="caution">
    <text evidence="4">The sequence shown here is derived from an EMBL/GenBank/DDBJ whole genome shotgun (WGS) entry which is preliminary data.</text>
</comment>
<name>A0ABQ7H8W7_DUNSA</name>
<keyword evidence="1" id="KW-0695">RNA-directed DNA polymerase</keyword>
<feature type="region of interest" description="Disordered" evidence="2">
    <location>
        <begin position="696"/>
        <end position="723"/>
    </location>
</feature>
<feature type="region of interest" description="Disordered" evidence="2">
    <location>
        <begin position="243"/>
        <end position="413"/>
    </location>
</feature>
<keyword evidence="1" id="KW-0460">Magnesium</keyword>
<evidence type="ECO:0000313" key="5">
    <source>
        <dbReference type="Proteomes" id="UP000815325"/>
    </source>
</evidence>
<feature type="compositionally biased region" description="Low complexity" evidence="2">
    <location>
        <begin position="7"/>
        <end position="19"/>
    </location>
</feature>
<dbReference type="Pfam" id="PF21399">
    <property type="entry name" value="TERT_C"/>
    <property type="match status" value="1"/>
</dbReference>
<feature type="compositionally biased region" description="Low complexity" evidence="2">
    <location>
        <begin position="746"/>
        <end position="762"/>
    </location>
</feature>
<feature type="compositionally biased region" description="Low complexity" evidence="2">
    <location>
        <begin position="1021"/>
        <end position="1048"/>
    </location>
</feature>
<feature type="compositionally biased region" description="Polar residues" evidence="2">
    <location>
        <begin position="793"/>
        <end position="813"/>
    </location>
</feature>
<keyword evidence="1" id="KW-0158">Chromosome</keyword>
<feature type="compositionally biased region" description="Polar residues" evidence="2">
    <location>
        <begin position="428"/>
        <end position="449"/>
    </location>
</feature>
<gene>
    <name evidence="4" type="ORF">DUNSADRAFT_82</name>
</gene>
<dbReference type="Gene3D" id="1.10.357.90">
    <property type="match status" value="1"/>
</dbReference>
<protein>
    <recommendedName>
        <fullName evidence="1">Telomerase reverse transcriptase</fullName>
        <ecNumber evidence="1">2.7.7.49</ecNumber>
    </recommendedName>
    <alternativeName>
        <fullName evidence="1">Telomerase catalytic subunit</fullName>
    </alternativeName>
</protein>
<evidence type="ECO:0000313" key="4">
    <source>
        <dbReference type="EMBL" id="KAF5843280.1"/>
    </source>
</evidence>
<feature type="region of interest" description="Disordered" evidence="2">
    <location>
        <begin position="1189"/>
        <end position="1220"/>
    </location>
</feature>
<feature type="region of interest" description="Disordered" evidence="2">
    <location>
        <begin position="957"/>
        <end position="1055"/>
    </location>
</feature>
<feature type="compositionally biased region" description="Low complexity" evidence="2">
    <location>
        <begin position="702"/>
        <end position="715"/>
    </location>
</feature>
<feature type="compositionally biased region" description="Basic and acidic residues" evidence="2">
    <location>
        <begin position="22"/>
        <end position="37"/>
    </location>
</feature>
<feature type="compositionally biased region" description="Polar residues" evidence="2">
    <location>
        <begin position="53"/>
        <end position="79"/>
    </location>
</feature>
<organism evidence="4 5">
    <name type="scientific">Dunaliella salina</name>
    <name type="common">Green alga</name>
    <name type="synonym">Protococcus salinus</name>
    <dbReference type="NCBI Taxonomy" id="3046"/>
    <lineage>
        <taxon>Eukaryota</taxon>
        <taxon>Viridiplantae</taxon>
        <taxon>Chlorophyta</taxon>
        <taxon>core chlorophytes</taxon>
        <taxon>Chlorophyceae</taxon>
        <taxon>CS clade</taxon>
        <taxon>Chlamydomonadales</taxon>
        <taxon>Dunaliellaceae</taxon>
        <taxon>Dunaliella</taxon>
    </lineage>
</organism>
<feature type="compositionally biased region" description="Low complexity" evidence="2">
    <location>
        <begin position="1124"/>
        <end position="1134"/>
    </location>
</feature>
<feature type="compositionally biased region" description="Pro residues" evidence="2">
    <location>
        <begin position="259"/>
        <end position="279"/>
    </location>
</feature>
<keyword evidence="1" id="KW-0479">Metal-binding</keyword>
<sequence>MSPPSTPLLAPLPTAPQSPIDSPRESEGRREGEEAPAHTESPLQAYVAAPSNPHCSHNPCSSRPLCSTEHGSPAQQLVSHRSDEPRSSWELPIAGSNTQPDLQEPSLQLGLDAATQPTQSAGALSPPCSGTQPLPEPSLQLGVDAAIQPTQSGVAHSDPGSGTQPVAELSLHFNVDAATQPTQSGGAQSDPCSDTQPLPEPSLQLGVDAAMQPTQSGGAESGPCSDTQPVAEPSLHQLLLHLSMQPTGGPTPQLLPHGQPEPTPQLPPHGHPEPTPQLPPHGQHEATPRLPPHGQPEATPHGQLEATPQIPPHGQPEATPRLPPHGPPQCTPQLPPHGPPQSTPQLQPHVRLEATEDLTLPPPQNPSTQPVDGPTLWLGPHGNPEATEGPTLSLPHNPCALPVSEPTPQLQPHHCLQHIPTLPLPHYRSTQSVDGPTPQLQPHHSLQRTPTPPLAHNLGTQPEGAPTPQPHHSLQLSHTQLIREPSLSLPPSPGMALAEQPFQQLHSQLGAQPLEAPTPFLHPRQDLDLVEQATPKAQPYARTRHPGTGPHTSGQPFPGLAEEGVWQEQPQASIQHLNPDPQTYVEGLTHPLLLQSRTHRITQPVVRDVAQGMELDQGGMEVDCKHVPEVDQERVPEVDQGHIAAQGMEVEREHVPICHGHVSMQQCKALAGHSERVQQRGLEAWELHLKGSEGLAGRGRHVQQQQQQQQATPQQERQRRGHEVWELHQEGQPQVLGILPLRSGPHQHQAQQGVQQHQRQRQQQQYQQQQQCQQQHQQYLQHLQHLHRAGPHQSLTLPNMGSHTLPHTLQGTTAAAAAVRAAEGMTTPNPAAQRGALQGQAPGGGPCWPTACQSYAFGRRRRRQAAQAAAWRDVAASAAAATTTPAGATAAAATAAAAEGKACEVGSDTKKRGRGANRDVAGGSGGGGGGGAAAAAAAAAASPLAGPAAGTPFVPGWLFKPAGPPRRAQHDPGSGSARRGAGCKGVFVGRAGGQRQGSRWEKNCKRELQKGSGHSTDGELQQQQQQERQWQQQPQQLRRQQQQQQQQQQEHKESMEWARHGALNQDQHPQGCEQQTDHALLQQHQNQNQQGSGLGLLRPPPNASSQPPDSQPVSARTRRRQRRSAALASAFRNAPPDPPHTLLLRLVDDYLMLSSSRAAAEALLTRLERGFPEYGCSINAAKTQVNFSSEESSGLGARPSCADAPPEPALTGRPTSSSQDSPIRWCGLLINPTSLEVQADYSRYAGTHIATVLTVPLTNHPGRQLPVRLMLYMRPKCHPLLLDATINSPLTARLNIFQAFMMSAMKLHSYVRTLVHVSAGPGVRGLSPARHPRHLLNAIFSACAYMAGIVRSRTNAFAMRYGLAGLRCDVPGSQVRWLGLAAFERVLSKKQSAYGPVLMVLRQHLVRLSASRGIAPQVPLLLDTINPQRSKAFADIIY</sequence>
<feature type="region of interest" description="Disordered" evidence="2">
    <location>
        <begin position="738"/>
        <end position="762"/>
    </location>
</feature>
<accession>A0ABQ7H8W7</accession>
<dbReference type="PANTHER" id="PTHR12066:SF0">
    <property type="entry name" value="TELOMERASE REVERSE TRANSCRIPTASE"/>
    <property type="match status" value="1"/>
</dbReference>
<feature type="region of interest" description="Disordered" evidence="2">
    <location>
        <begin position="179"/>
        <end position="202"/>
    </location>
</feature>